<feature type="region of interest" description="Disordered" evidence="1">
    <location>
        <begin position="105"/>
        <end position="134"/>
    </location>
</feature>
<gene>
    <name evidence="2" type="ORF">BD410DRAFT_809893</name>
</gene>
<sequence length="210" mass="24076">MTGTSRQARLNESVGEVSGYPVKRKGGNTLYESFAEKWEPGGNRRVDCFTRILDETCWNERRFLYESFAEKWGPGMDFSTNLSWRMRSGSVRGWALMMMTLKTMNGQHSPTQHGNGSRATHQPTPVAHHENTTSPRKICRDAALHTSSPRKIRGEFSHSRSRSYDFIGMHDHWQYHHDVGSTFSAKDSWRMSSVFTQLISQFIALEACDH</sequence>
<accession>A0A4Y7PFU3</accession>
<reference evidence="2 3" key="1">
    <citation type="submission" date="2018-06" db="EMBL/GenBank/DDBJ databases">
        <title>A transcriptomic atlas of mushroom development highlights an independent origin of complex multicellularity.</title>
        <authorList>
            <consortium name="DOE Joint Genome Institute"/>
            <person name="Krizsan K."/>
            <person name="Almasi E."/>
            <person name="Merenyi Z."/>
            <person name="Sahu N."/>
            <person name="Viragh M."/>
            <person name="Koszo T."/>
            <person name="Mondo S."/>
            <person name="Kiss B."/>
            <person name="Balint B."/>
            <person name="Kues U."/>
            <person name="Barry K."/>
            <person name="Hegedus J.C."/>
            <person name="Henrissat B."/>
            <person name="Johnson J."/>
            <person name="Lipzen A."/>
            <person name="Ohm R."/>
            <person name="Nagy I."/>
            <person name="Pangilinan J."/>
            <person name="Yan J."/>
            <person name="Xiong Y."/>
            <person name="Grigoriev I.V."/>
            <person name="Hibbett D.S."/>
            <person name="Nagy L.G."/>
        </authorList>
    </citation>
    <scope>NUCLEOTIDE SEQUENCE [LARGE SCALE GENOMIC DNA]</scope>
    <source>
        <strain evidence="2 3">SZMC22713</strain>
    </source>
</reference>
<evidence type="ECO:0000256" key="1">
    <source>
        <dbReference type="SAM" id="MobiDB-lite"/>
    </source>
</evidence>
<dbReference type="VEuPathDB" id="FungiDB:BD410DRAFT_809893"/>
<feature type="compositionally biased region" description="Polar residues" evidence="1">
    <location>
        <begin position="105"/>
        <end position="123"/>
    </location>
</feature>
<dbReference type="AlphaFoldDB" id="A0A4Y7PFU3"/>
<dbReference type="EMBL" id="ML170366">
    <property type="protein sequence ID" value="TDL14237.1"/>
    <property type="molecule type" value="Genomic_DNA"/>
</dbReference>
<proteinExistence type="predicted"/>
<dbReference type="Proteomes" id="UP000294933">
    <property type="component" value="Unassembled WGS sequence"/>
</dbReference>
<evidence type="ECO:0000313" key="3">
    <source>
        <dbReference type="Proteomes" id="UP000294933"/>
    </source>
</evidence>
<organism evidence="2 3">
    <name type="scientific">Rickenella mellea</name>
    <dbReference type="NCBI Taxonomy" id="50990"/>
    <lineage>
        <taxon>Eukaryota</taxon>
        <taxon>Fungi</taxon>
        <taxon>Dikarya</taxon>
        <taxon>Basidiomycota</taxon>
        <taxon>Agaricomycotina</taxon>
        <taxon>Agaricomycetes</taxon>
        <taxon>Hymenochaetales</taxon>
        <taxon>Rickenellaceae</taxon>
        <taxon>Rickenella</taxon>
    </lineage>
</organism>
<keyword evidence="3" id="KW-1185">Reference proteome</keyword>
<name>A0A4Y7PFU3_9AGAM</name>
<evidence type="ECO:0000313" key="2">
    <source>
        <dbReference type="EMBL" id="TDL14237.1"/>
    </source>
</evidence>
<protein>
    <submittedName>
        <fullName evidence="2">Uncharacterized protein</fullName>
    </submittedName>
</protein>